<evidence type="ECO:0000313" key="2">
    <source>
        <dbReference type="EMBL" id="GMN46313.1"/>
    </source>
</evidence>
<dbReference type="EMBL" id="BTGU01000022">
    <property type="protein sequence ID" value="GMN46313.1"/>
    <property type="molecule type" value="Genomic_DNA"/>
</dbReference>
<comment type="caution">
    <text evidence="2">The sequence shown here is derived from an EMBL/GenBank/DDBJ whole genome shotgun (WGS) entry which is preliminary data.</text>
</comment>
<gene>
    <name evidence="2" type="ORF">TIFTF001_015513</name>
</gene>
<feature type="non-terminal residue" evidence="2">
    <location>
        <position position="48"/>
    </location>
</feature>
<sequence>MGSRVPARAGWSWSGTSDSGRCPVKRPNCGPRTKEECLRGQVGPGRAR</sequence>
<accession>A0AA88D565</accession>
<reference evidence="2" key="1">
    <citation type="submission" date="2023-07" db="EMBL/GenBank/DDBJ databases">
        <title>draft genome sequence of fig (Ficus carica).</title>
        <authorList>
            <person name="Takahashi T."/>
            <person name="Nishimura K."/>
        </authorList>
    </citation>
    <scope>NUCLEOTIDE SEQUENCE</scope>
</reference>
<name>A0AA88D565_FICCA</name>
<feature type="region of interest" description="Disordered" evidence="1">
    <location>
        <begin position="1"/>
        <end position="48"/>
    </location>
</feature>
<evidence type="ECO:0000256" key="1">
    <source>
        <dbReference type="SAM" id="MobiDB-lite"/>
    </source>
</evidence>
<protein>
    <submittedName>
        <fullName evidence="2">Uncharacterized protein</fullName>
    </submittedName>
</protein>
<keyword evidence="3" id="KW-1185">Reference proteome</keyword>
<dbReference type="AlphaFoldDB" id="A0AA88D565"/>
<evidence type="ECO:0000313" key="3">
    <source>
        <dbReference type="Proteomes" id="UP001187192"/>
    </source>
</evidence>
<proteinExistence type="predicted"/>
<dbReference type="Proteomes" id="UP001187192">
    <property type="component" value="Unassembled WGS sequence"/>
</dbReference>
<organism evidence="2 3">
    <name type="scientific">Ficus carica</name>
    <name type="common">Common fig</name>
    <dbReference type="NCBI Taxonomy" id="3494"/>
    <lineage>
        <taxon>Eukaryota</taxon>
        <taxon>Viridiplantae</taxon>
        <taxon>Streptophyta</taxon>
        <taxon>Embryophyta</taxon>
        <taxon>Tracheophyta</taxon>
        <taxon>Spermatophyta</taxon>
        <taxon>Magnoliopsida</taxon>
        <taxon>eudicotyledons</taxon>
        <taxon>Gunneridae</taxon>
        <taxon>Pentapetalae</taxon>
        <taxon>rosids</taxon>
        <taxon>fabids</taxon>
        <taxon>Rosales</taxon>
        <taxon>Moraceae</taxon>
        <taxon>Ficeae</taxon>
        <taxon>Ficus</taxon>
    </lineage>
</organism>